<dbReference type="EMBL" id="CP000270">
    <property type="protein sequence ID" value="ABE29145.1"/>
    <property type="molecule type" value="Genomic_DNA"/>
</dbReference>
<dbReference type="STRING" id="266265.Bxe_A3853"/>
<dbReference type="Gene3D" id="3.20.20.80">
    <property type="entry name" value="Glycosidases"/>
    <property type="match status" value="1"/>
</dbReference>
<dbReference type="PANTHER" id="PTHR12631:SF10">
    <property type="entry name" value="BETA-XYLOSIDASE-LIKE PROTEIN-RELATED"/>
    <property type="match status" value="1"/>
</dbReference>
<accession>Q144U4</accession>
<evidence type="ECO:0000313" key="2">
    <source>
        <dbReference type="Proteomes" id="UP000001817"/>
    </source>
</evidence>
<keyword evidence="2" id="KW-1185">Reference proteome</keyword>
<dbReference type="eggNOG" id="COG3664">
    <property type="taxonomic scope" value="Bacteria"/>
</dbReference>
<gene>
    <name evidence="1" type="ORF">Bxe_A3853</name>
</gene>
<dbReference type="KEGG" id="bxb:DR64_1529"/>
<dbReference type="GO" id="GO:0004553">
    <property type="term" value="F:hydrolase activity, hydrolyzing O-glycosyl compounds"/>
    <property type="evidence" value="ECO:0007669"/>
    <property type="project" value="TreeGrafter"/>
</dbReference>
<dbReference type="InterPro" id="IPR017853">
    <property type="entry name" value="GH"/>
</dbReference>
<evidence type="ECO:0000313" key="1">
    <source>
        <dbReference type="EMBL" id="ABE29145.1"/>
    </source>
</evidence>
<dbReference type="InterPro" id="IPR051923">
    <property type="entry name" value="Glycosyl_Hydrolase_39"/>
</dbReference>
<dbReference type="CAZy" id="GH39">
    <property type="family name" value="Glycoside Hydrolase Family 39"/>
</dbReference>
<organism evidence="1 2">
    <name type="scientific">Paraburkholderia xenovorans (strain LB400)</name>
    <dbReference type="NCBI Taxonomy" id="266265"/>
    <lineage>
        <taxon>Bacteria</taxon>
        <taxon>Pseudomonadati</taxon>
        <taxon>Pseudomonadota</taxon>
        <taxon>Betaproteobacteria</taxon>
        <taxon>Burkholderiales</taxon>
        <taxon>Burkholderiaceae</taxon>
        <taxon>Paraburkholderia</taxon>
    </lineage>
</organism>
<dbReference type="KEGG" id="bxe:Bxe_A3853"/>
<dbReference type="SUPFAM" id="SSF51445">
    <property type="entry name" value="(Trans)glycosidases"/>
    <property type="match status" value="1"/>
</dbReference>
<dbReference type="Proteomes" id="UP000001817">
    <property type="component" value="Chromosome 1"/>
</dbReference>
<dbReference type="OrthoDB" id="912485at2"/>
<sequence>MLMIHRGRSCLFQSRLSGRAARSALVVLLAFSSGSYAQVKLQLVNAPGSQVTPASGKKVLRFEVLPPDIPRATKITVGVYPYDSDGKVLPTRLASYENTIGRMQDDKAFNVAVTIPRMGLFRIEATLKSPDGETLDKTTSTLAIVTKRTELGPPDFGVGTHFGQDGTPPPSVLLPLVKQAGFSWIRDDIYWDTVEKKAGVFVFPKRYDAYLALSKQLGISPLVVLDEGNPRAYPKLFSKSNFPLSPEARARFADYVDAVVARYGDNAVTAPYGGAVQYWEVWNEPDFSKISYADYAALLWETFGAIKDVNPAASVIACGGGGAGGGPGGDCVVGLIKEGALNDQSGFSIHPYMSPHTPEKGYKTEGAPIDFVNIPTVWPYLRDFTADHMKTDGRPLQVWVTEMGWPVNPKEPGQDEATQAANLVRSYLLSRRYGTVRVLFWYDFVDDGTDLDNIEHNFGLLHHDLTPKPAFVAASVLSSTVGKRAWAKALVDDESVKAYQYGTDDPVFVGWTVDGSQRVASISLPPGEYIQRDWQGVDTPVTITAQNFRWRVGPVPRYLMPARR</sequence>
<proteinExistence type="predicted"/>
<dbReference type="AlphaFoldDB" id="Q144U4"/>
<reference evidence="1 2" key="1">
    <citation type="journal article" date="2006" name="Proc. Natl. Acad. Sci. U.S.A.">
        <title>Burkholderia xenovorans LB400 harbors a multi-replicon, 9.73-Mbp genome shaped for versatility.</title>
        <authorList>
            <person name="Chain P.S."/>
            <person name="Denef V.J."/>
            <person name="Konstantinidis K.T."/>
            <person name="Vergez L.M."/>
            <person name="Agullo L."/>
            <person name="Reyes V.L."/>
            <person name="Hauser L."/>
            <person name="Cordova M."/>
            <person name="Gomez L."/>
            <person name="Gonzalez M."/>
            <person name="Land M."/>
            <person name="Lao V."/>
            <person name="Larimer F."/>
            <person name="LiPuma J.J."/>
            <person name="Mahenthiralingam E."/>
            <person name="Malfatti S.A."/>
            <person name="Marx C.J."/>
            <person name="Parnell J.J."/>
            <person name="Ramette A."/>
            <person name="Richardson P."/>
            <person name="Seeger M."/>
            <person name="Smith D."/>
            <person name="Spilker T."/>
            <person name="Sul W.J."/>
            <person name="Tsoi T.V."/>
            <person name="Ulrich L.E."/>
            <person name="Zhulin I.B."/>
            <person name="Tiedje J.M."/>
        </authorList>
    </citation>
    <scope>NUCLEOTIDE SEQUENCE [LARGE SCALE GENOMIC DNA]</scope>
    <source>
        <strain evidence="1 2">LB400</strain>
    </source>
</reference>
<protein>
    <submittedName>
        <fullName evidence="1">Uncharacterized protein</fullName>
    </submittedName>
</protein>
<dbReference type="PATRIC" id="fig|266265.5.peg.632"/>
<name>Q144U4_PARXL</name>
<dbReference type="PANTHER" id="PTHR12631">
    <property type="entry name" value="ALPHA-L-IDURONIDASE"/>
    <property type="match status" value="1"/>
</dbReference>